<organism evidence="9 10">
    <name type="scientific">Aspergillus sclerotialis</name>
    <dbReference type="NCBI Taxonomy" id="2070753"/>
    <lineage>
        <taxon>Eukaryota</taxon>
        <taxon>Fungi</taxon>
        <taxon>Dikarya</taxon>
        <taxon>Ascomycota</taxon>
        <taxon>Pezizomycotina</taxon>
        <taxon>Eurotiomycetes</taxon>
        <taxon>Eurotiomycetidae</taxon>
        <taxon>Eurotiales</taxon>
        <taxon>Aspergillaceae</taxon>
        <taxon>Aspergillus</taxon>
        <taxon>Aspergillus subgen. Polypaecilum</taxon>
    </lineage>
</organism>
<dbReference type="EMBL" id="MVGC01000365">
    <property type="protein sequence ID" value="RJE19831.1"/>
    <property type="molecule type" value="Genomic_DNA"/>
</dbReference>
<dbReference type="Gene3D" id="1.20.1250.20">
    <property type="entry name" value="MFS general substrate transporter like domains"/>
    <property type="match status" value="1"/>
</dbReference>
<evidence type="ECO:0000313" key="9">
    <source>
        <dbReference type="EMBL" id="RJE19831.1"/>
    </source>
</evidence>
<keyword evidence="3" id="KW-0813">Transport</keyword>
<reference evidence="10" key="1">
    <citation type="submission" date="2017-02" db="EMBL/GenBank/DDBJ databases">
        <authorList>
            <person name="Tafer H."/>
            <person name="Lopandic K."/>
        </authorList>
    </citation>
    <scope>NUCLEOTIDE SEQUENCE [LARGE SCALE GENOMIC DNA]</scope>
    <source>
        <strain evidence="10">CBS 366.77</strain>
    </source>
</reference>
<dbReference type="Pfam" id="PF07690">
    <property type="entry name" value="MFS_1"/>
    <property type="match status" value="1"/>
</dbReference>
<proteinExistence type="inferred from homology"/>
<keyword evidence="6 7" id="KW-0472">Membrane</keyword>
<gene>
    <name evidence="9" type="ORF">PHISCL_07824</name>
</gene>
<evidence type="ECO:0000256" key="2">
    <source>
        <dbReference type="ARBA" id="ARBA00006727"/>
    </source>
</evidence>
<keyword evidence="10" id="KW-1185">Reference proteome</keyword>
<name>A0A3A2ZS05_9EURO</name>
<evidence type="ECO:0000256" key="1">
    <source>
        <dbReference type="ARBA" id="ARBA00004141"/>
    </source>
</evidence>
<sequence length="169" mass="18302">MASVYVPYFYIQKYALQLHINGEMAFYLLSMMNATSLIGRLGPNWLADRFGGLNIMAPTCFFTAVILFLWRLVDNPAGLIVIALLYGFISGGMISLPPSTIANLTSKRAELGTRMGLAYSIAAFGGLIGNPIAGACLRDHAGDAQREFQGPWFFAGAFMLLATGCLVFT</sequence>
<feature type="transmembrane region" description="Helical" evidence="7">
    <location>
        <begin position="149"/>
        <end position="168"/>
    </location>
</feature>
<keyword evidence="5 7" id="KW-1133">Transmembrane helix</keyword>
<protein>
    <submittedName>
        <fullName evidence="9">Major Facilitator Superfamily</fullName>
    </submittedName>
</protein>
<dbReference type="AlphaFoldDB" id="A0A3A2ZS05"/>
<evidence type="ECO:0000256" key="4">
    <source>
        <dbReference type="ARBA" id="ARBA00022692"/>
    </source>
</evidence>
<dbReference type="InterPro" id="IPR050327">
    <property type="entry name" value="Proton-linked_MCT"/>
</dbReference>
<feature type="transmembrane region" description="Helical" evidence="7">
    <location>
        <begin position="24"/>
        <end position="41"/>
    </location>
</feature>
<dbReference type="GO" id="GO:0022857">
    <property type="term" value="F:transmembrane transporter activity"/>
    <property type="evidence" value="ECO:0007669"/>
    <property type="project" value="InterPro"/>
</dbReference>
<comment type="subcellular location">
    <subcellularLocation>
        <location evidence="1">Membrane</location>
        <topology evidence="1">Multi-pass membrane protein</topology>
    </subcellularLocation>
</comment>
<accession>A0A3A2ZS05</accession>
<evidence type="ECO:0000256" key="6">
    <source>
        <dbReference type="ARBA" id="ARBA00023136"/>
    </source>
</evidence>
<dbReference type="PANTHER" id="PTHR11360:SF224">
    <property type="entry name" value="MAJOR FACILITATOR SUPERFAMILY (MFS) PROFILE DOMAIN-CONTAINING PROTEIN-RELATED"/>
    <property type="match status" value="1"/>
</dbReference>
<dbReference type="GO" id="GO:0016020">
    <property type="term" value="C:membrane"/>
    <property type="evidence" value="ECO:0007669"/>
    <property type="project" value="UniProtKB-SubCell"/>
</dbReference>
<dbReference type="PANTHER" id="PTHR11360">
    <property type="entry name" value="MONOCARBOXYLATE TRANSPORTER"/>
    <property type="match status" value="1"/>
</dbReference>
<dbReference type="OrthoDB" id="6509908at2759"/>
<keyword evidence="4 7" id="KW-0812">Transmembrane</keyword>
<dbReference type="InterPro" id="IPR036259">
    <property type="entry name" value="MFS_trans_sf"/>
</dbReference>
<dbReference type="Proteomes" id="UP000266188">
    <property type="component" value="Unassembled WGS sequence"/>
</dbReference>
<comment type="caution">
    <text evidence="9">The sequence shown here is derived from an EMBL/GenBank/DDBJ whole genome shotgun (WGS) entry which is preliminary data.</text>
</comment>
<feature type="transmembrane region" description="Helical" evidence="7">
    <location>
        <begin position="53"/>
        <end position="73"/>
    </location>
</feature>
<evidence type="ECO:0000256" key="7">
    <source>
        <dbReference type="SAM" id="Phobius"/>
    </source>
</evidence>
<feature type="non-terminal residue" evidence="9">
    <location>
        <position position="169"/>
    </location>
</feature>
<dbReference type="InterPro" id="IPR020846">
    <property type="entry name" value="MFS_dom"/>
</dbReference>
<evidence type="ECO:0000256" key="5">
    <source>
        <dbReference type="ARBA" id="ARBA00022989"/>
    </source>
</evidence>
<feature type="domain" description="Major facilitator superfamily (MFS) profile" evidence="8">
    <location>
        <begin position="1"/>
        <end position="169"/>
    </location>
</feature>
<evidence type="ECO:0000256" key="3">
    <source>
        <dbReference type="ARBA" id="ARBA00022448"/>
    </source>
</evidence>
<dbReference type="PROSITE" id="PS50850">
    <property type="entry name" value="MFS"/>
    <property type="match status" value="1"/>
</dbReference>
<evidence type="ECO:0000259" key="8">
    <source>
        <dbReference type="PROSITE" id="PS50850"/>
    </source>
</evidence>
<dbReference type="InterPro" id="IPR011701">
    <property type="entry name" value="MFS"/>
</dbReference>
<comment type="similarity">
    <text evidence="2">Belongs to the major facilitator superfamily. Monocarboxylate porter (TC 2.A.1.13) family.</text>
</comment>
<feature type="transmembrane region" description="Helical" evidence="7">
    <location>
        <begin position="117"/>
        <end position="137"/>
    </location>
</feature>
<dbReference type="SUPFAM" id="SSF103473">
    <property type="entry name" value="MFS general substrate transporter"/>
    <property type="match status" value="1"/>
</dbReference>
<feature type="transmembrane region" description="Helical" evidence="7">
    <location>
        <begin position="79"/>
        <end position="96"/>
    </location>
</feature>
<evidence type="ECO:0000313" key="10">
    <source>
        <dbReference type="Proteomes" id="UP000266188"/>
    </source>
</evidence>